<name>A0A382AGQ4_9ZZZZ</name>
<proteinExistence type="inferred from homology"/>
<keyword evidence="7" id="KW-0067">ATP-binding</keyword>
<dbReference type="InterPro" id="IPR039430">
    <property type="entry name" value="Thymidylate_kin-like_dom"/>
</dbReference>
<evidence type="ECO:0000256" key="6">
    <source>
        <dbReference type="ARBA" id="ARBA00022777"/>
    </source>
</evidence>
<dbReference type="InterPro" id="IPR027417">
    <property type="entry name" value="P-loop_NTPase"/>
</dbReference>
<evidence type="ECO:0000256" key="3">
    <source>
        <dbReference type="ARBA" id="ARBA00022679"/>
    </source>
</evidence>
<dbReference type="GO" id="GO:0005829">
    <property type="term" value="C:cytosol"/>
    <property type="evidence" value="ECO:0007669"/>
    <property type="project" value="TreeGrafter"/>
</dbReference>
<dbReference type="InterPro" id="IPR018094">
    <property type="entry name" value="Thymidylate_kinase"/>
</dbReference>
<reference evidence="10" key="1">
    <citation type="submission" date="2018-05" db="EMBL/GenBank/DDBJ databases">
        <authorList>
            <person name="Lanie J.A."/>
            <person name="Ng W.-L."/>
            <person name="Kazmierczak K.M."/>
            <person name="Andrzejewski T.M."/>
            <person name="Davidsen T.M."/>
            <person name="Wayne K.J."/>
            <person name="Tettelin H."/>
            <person name="Glass J.I."/>
            <person name="Rusch D."/>
            <person name="Podicherti R."/>
            <person name="Tsui H.-C.T."/>
            <person name="Winkler M.E."/>
        </authorList>
    </citation>
    <scope>NUCLEOTIDE SEQUENCE</scope>
</reference>
<dbReference type="Pfam" id="PF02223">
    <property type="entry name" value="Thymidylate_kin"/>
    <property type="match status" value="1"/>
</dbReference>
<dbReference type="HAMAP" id="MF_00165">
    <property type="entry name" value="Thymidylate_kinase"/>
    <property type="match status" value="1"/>
</dbReference>
<evidence type="ECO:0000256" key="1">
    <source>
        <dbReference type="ARBA" id="ARBA00009776"/>
    </source>
</evidence>
<dbReference type="GO" id="GO:0004798">
    <property type="term" value="F:dTMP kinase activity"/>
    <property type="evidence" value="ECO:0007669"/>
    <property type="project" value="UniProtKB-EC"/>
</dbReference>
<organism evidence="10">
    <name type="scientific">marine metagenome</name>
    <dbReference type="NCBI Taxonomy" id="408172"/>
    <lineage>
        <taxon>unclassified sequences</taxon>
        <taxon>metagenomes</taxon>
        <taxon>ecological metagenomes</taxon>
    </lineage>
</organism>
<dbReference type="GO" id="GO:0006227">
    <property type="term" value="P:dUDP biosynthetic process"/>
    <property type="evidence" value="ECO:0007669"/>
    <property type="project" value="TreeGrafter"/>
</dbReference>
<evidence type="ECO:0000313" key="10">
    <source>
        <dbReference type="EMBL" id="SVB00686.1"/>
    </source>
</evidence>
<feature type="domain" description="Thymidylate kinase-like" evidence="9">
    <location>
        <begin position="2"/>
        <end position="172"/>
    </location>
</feature>
<dbReference type="PANTHER" id="PTHR10344">
    <property type="entry name" value="THYMIDYLATE KINASE"/>
    <property type="match status" value="1"/>
</dbReference>
<dbReference type="GO" id="GO:0005524">
    <property type="term" value="F:ATP binding"/>
    <property type="evidence" value="ECO:0007669"/>
    <property type="project" value="UniProtKB-KW"/>
</dbReference>
<evidence type="ECO:0000256" key="2">
    <source>
        <dbReference type="ARBA" id="ARBA00012980"/>
    </source>
</evidence>
<keyword evidence="6" id="KW-0418">Kinase</keyword>
<dbReference type="EC" id="2.7.4.9" evidence="2"/>
<gene>
    <name evidence="10" type="ORF">METZ01_LOCUS153540</name>
</gene>
<dbReference type="FunFam" id="3.40.50.300:FF:000225">
    <property type="entry name" value="Thymidylate kinase"/>
    <property type="match status" value="1"/>
</dbReference>
<protein>
    <recommendedName>
        <fullName evidence="2">dTMP kinase</fullName>
        <ecNumber evidence="2">2.7.4.9</ecNumber>
    </recommendedName>
</protein>
<dbReference type="GO" id="GO:0006233">
    <property type="term" value="P:dTDP biosynthetic process"/>
    <property type="evidence" value="ECO:0007669"/>
    <property type="project" value="InterPro"/>
</dbReference>
<dbReference type="EMBL" id="UINC01025322">
    <property type="protein sequence ID" value="SVB00686.1"/>
    <property type="molecule type" value="Genomic_DNA"/>
</dbReference>
<dbReference type="Gene3D" id="3.40.50.300">
    <property type="entry name" value="P-loop containing nucleotide triphosphate hydrolases"/>
    <property type="match status" value="1"/>
</dbReference>
<keyword evidence="5" id="KW-0547">Nucleotide-binding</keyword>
<dbReference type="AlphaFoldDB" id="A0A382AGQ4"/>
<comment type="catalytic activity">
    <reaction evidence="8">
        <text>dTMP + ATP = dTDP + ADP</text>
        <dbReference type="Rhea" id="RHEA:13517"/>
        <dbReference type="ChEBI" id="CHEBI:30616"/>
        <dbReference type="ChEBI" id="CHEBI:58369"/>
        <dbReference type="ChEBI" id="CHEBI:63528"/>
        <dbReference type="ChEBI" id="CHEBI:456216"/>
        <dbReference type="EC" id="2.7.4.9"/>
    </reaction>
</comment>
<dbReference type="PANTHER" id="PTHR10344:SF4">
    <property type="entry name" value="UMP-CMP KINASE 2, MITOCHONDRIAL"/>
    <property type="match status" value="1"/>
</dbReference>
<comment type="similarity">
    <text evidence="1">Belongs to the thymidylate kinase family.</text>
</comment>
<evidence type="ECO:0000256" key="8">
    <source>
        <dbReference type="ARBA" id="ARBA00048743"/>
    </source>
</evidence>
<evidence type="ECO:0000256" key="5">
    <source>
        <dbReference type="ARBA" id="ARBA00022741"/>
    </source>
</evidence>
<evidence type="ECO:0000256" key="4">
    <source>
        <dbReference type="ARBA" id="ARBA00022727"/>
    </source>
</evidence>
<dbReference type="SUPFAM" id="SSF52540">
    <property type="entry name" value="P-loop containing nucleoside triphosphate hydrolases"/>
    <property type="match status" value="1"/>
</dbReference>
<evidence type="ECO:0000259" key="9">
    <source>
        <dbReference type="Pfam" id="PF02223"/>
    </source>
</evidence>
<keyword evidence="3" id="KW-0808">Transferase</keyword>
<keyword evidence="4" id="KW-0545">Nucleotide biosynthesis</keyword>
<dbReference type="CDD" id="cd01672">
    <property type="entry name" value="TMPK"/>
    <property type="match status" value="1"/>
</dbReference>
<sequence>MDKLEKEGVDSMLVREPGGSTISEEIRNILLKTRSETMSARAEALLMTASRAQLTKDTILPALERGTCVIADRYQDSTLAYQGGGRGLDVDYLIQLNTFATYALDPDLTFYIDISSEEGLKRSGTLNPDRIESAGLKFQEKVREQYLKLAHRYPNRFIIIDGTGTIEGIHGTIWEKTINCLNDTP</sequence>
<dbReference type="NCBIfam" id="TIGR00041">
    <property type="entry name" value="DTMP_kinase"/>
    <property type="match status" value="1"/>
</dbReference>
<evidence type="ECO:0000256" key="7">
    <source>
        <dbReference type="ARBA" id="ARBA00022840"/>
    </source>
</evidence>
<dbReference type="GO" id="GO:0006235">
    <property type="term" value="P:dTTP biosynthetic process"/>
    <property type="evidence" value="ECO:0007669"/>
    <property type="project" value="TreeGrafter"/>
</dbReference>
<accession>A0A382AGQ4</accession>